<keyword evidence="1" id="KW-1185">Reference proteome</keyword>
<dbReference type="Proteomes" id="UP000887566">
    <property type="component" value="Unplaced"/>
</dbReference>
<sequence length="123" mass="14632">MLCDVQPNLSGNYNCCSDNQSSHYSCESAFNNCKCPTNDRWHKCNNANHNGFYFKSNNNNYITNDHYFNHNNYDTNDHYFNHNNYDTNDHYSNSNNYTNTKTNSYKSMPLEKLHRNPRLSRHL</sequence>
<reference evidence="2" key="1">
    <citation type="submission" date="2022-11" db="UniProtKB">
        <authorList>
            <consortium name="WormBaseParasite"/>
        </authorList>
    </citation>
    <scope>IDENTIFICATION</scope>
</reference>
<protein>
    <submittedName>
        <fullName evidence="2">Uncharacterized protein</fullName>
    </submittedName>
</protein>
<organism evidence="1 2">
    <name type="scientific">Plectus sambesii</name>
    <dbReference type="NCBI Taxonomy" id="2011161"/>
    <lineage>
        <taxon>Eukaryota</taxon>
        <taxon>Metazoa</taxon>
        <taxon>Ecdysozoa</taxon>
        <taxon>Nematoda</taxon>
        <taxon>Chromadorea</taxon>
        <taxon>Plectida</taxon>
        <taxon>Plectina</taxon>
        <taxon>Plectoidea</taxon>
        <taxon>Plectidae</taxon>
        <taxon>Plectus</taxon>
    </lineage>
</organism>
<proteinExistence type="predicted"/>
<evidence type="ECO:0000313" key="1">
    <source>
        <dbReference type="Proteomes" id="UP000887566"/>
    </source>
</evidence>
<dbReference type="AlphaFoldDB" id="A0A914VZK6"/>
<accession>A0A914VZK6</accession>
<name>A0A914VZK6_9BILA</name>
<dbReference type="WBParaSite" id="PSAMB.scaffold271size59940.g4263.t1">
    <property type="protein sequence ID" value="PSAMB.scaffold271size59940.g4263.t1"/>
    <property type="gene ID" value="PSAMB.scaffold271size59940.g4263"/>
</dbReference>
<evidence type="ECO:0000313" key="2">
    <source>
        <dbReference type="WBParaSite" id="PSAMB.scaffold271size59940.g4263.t1"/>
    </source>
</evidence>